<dbReference type="InterPro" id="IPR006603">
    <property type="entry name" value="PQ-loop_rpt"/>
</dbReference>
<dbReference type="Ensembl" id="ENSCCET00000001941.1">
    <property type="protein sequence ID" value="ENSCCEP00000001071.1"/>
    <property type="gene ID" value="ENSCCEG00000001336.1"/>
</dbReference>
<keyword evidence="4" id="KW-0677">Repeat</keyword>
<evidence type="ECO:0000256" key="4">
    <source>
        <dbReference type="ARBA" id="ARBA00022737"/>
    </source>
</evidence>
<evidence type="ECO:0000256" key="3">
    <source>
        <dbReference type="ARBA" id="ARBA00022692"/>
    </source>
</evidence>
<keyword evidence="9" id="KW-1185">Reference proteome</keyword>
<dbReference type="GO" id="GO:0009312">
    <property type="term" value="P:oligosaccharide biosynthetic process"/>
    <property type="evidence" value="ECO:0007669"/>
    <property type="project" value="TreeGrafter"/>
</dbReference>
<dbReference type="InterPro" id="IPR016817">
    <property type="entry name" value="MannP-dilichol_defect-1"/>
</dbReference>
<keyword evidence="3" id="KW-0812">Transmembrane</keyword>
<evidence type="ECO:0000256" key="7">
    <source>
        <dbReference type="ARBA" id="ARBA00038475"/>
    </source>
</evidence>
<dbReference type="GO" id="GO:0016020">
    <property type="term" value="C:membrane"/>
    <property type="evidence" value="ECO:0007669"/>
    <property type="project" value="UniProtKB-SubCell"/>
</dbReference>
<reference evidence="8" key="1">
    <citation type="submission" date="2025-08" db="UniProtKB">
        <authorList>
            <consortium name="Ensembl"/>
        </authorList>
    </citation>
    <scope>IDENTIFICATION</scope>
</reference>
<comment type="subcellular location">
    <subcellularLocation>
        <location evidence="1">Membrane</location>
        <topology evidence="1">Multi-pass membrane protein</topology>
    </subcellularLocation>
</comment>
<dbReference type="PANTHER" id="PTHR12226">
    <property type="entry name" value="MANNOSE-P-DOLICHOL UTILIZATION DEFECT 1 LEC35 -RELATED"/>
    <property type="match status" value="1"/>
</dbReference>
<reference evidence="8" key="2">
    <citation type="submission" date="2025-09" db="UniProtKB">
        <authorList>
            <consortium name="Ensembl"/>
        </authorList>
    </citation>
    <scope>IDENTIFICATION</scope>
</reference>
<evidence type="ECO:0000256" key="1">
    <source>
        <dbReference type="ARBA" id="ARBA00004141"/>
    </source>
</evidence>
<keyword evidence="6" id="KW-0472">Membrane</keyword>
<proteinExistence type="inferred from homology"/>
<evidence type="ECO:0000256" key="5">
    <source>
        <dbReference type="ARBA" id="ARBA00022989"/>
    </source>
</evidence>
<dbReference type="AlphaFoldDB" id="A0A8C0TY38"/>
<evidence type="ECO:0000313" key="9">
    <source>
        <dbReference type="Proteomes" id="UP000694410"/>
    </source>
</evidence>
<organism evidence="8 9">
    <name type="scientific">Cyanistes caeruleus</name>
    <name type="common">Eurasian blue tit</name>
    <name type="synonym">Parus caeruleus</name>
    <dbReference type="NCBI Taxonomy" id="156563"/>
    <lineage>
        <taxon>Eukaryota</taxon>
        <taxon>Metazoa</taxon>
        <taxon>Chordata</taxon>
        <taxon>Craniata</taxon>
        <taxon>Vertebrata</taxon>
        <taxon>Euteleostomi</taxon>
        <taxon>Archelosauria</taxon>
        <taxon>Archosauria</taxon>
        <taxon>Dinosauria</taxon>
        <taxon>Saurischia</taxon>
        <taxon>Theropoda</taxon>
        <taxon>Coelurosauria</taxon>
        <taxon>Aves</taxon>
        <taxon>Neognathae</taxon>
        <taxon>Neoaves</taxon>
        <taxon>Telluraves</taxon>
        <taxon>Australaves</taxon>
        <taxon>Passeriformes</taxon>
        <taxon>Paridae</taxon>
        <taxon>Cyanistes</taxon>
    </lineage>
</organism>
<protein>
    <submittedName>
        <fullName evidence="8">Uncharacterized protein</fullName>
    </submittedName>
</protein>
<dbReference type="PANTHER" id="PTHR12226:SF2">
    <property type="entry name" value="MANNOSE-P-DOLICHOL UTILIZATION DEFECT 1 PROTEIN"/>
    <property type="match status" value="1"/>
</dbReference>
<evidence type="ECO:0000256" key="2">
    <source>
        <dbReference type="ARBA" id="ARBA00022448"/>
    </source>
</evidence>
<keyword evidence="5" id="KW-1133">Transmembrane helix</keyword>
<evidence type="ECO:0000256" key="6">
    <source>
        <dbReference type="ARBA" id="ARBA00023136"/>
    </source>
</evidence>
<comment type="similarity">
    <text evidence="7">Belongs to the MPDU1 (TC 2.A.43.3) family.</text>
</comment>
<sequence>MAARAGAAMEPLRPWLVPFLLPEHCFDQFFLRFQLLDVPCLKILLSKVLGYGIVAGSVLVKVPQLLKVWGSRSGGGLSLPSVLLELLALGGSVGYGCARSFPFRFFWGKFGRFWGFWDVWEASERIWGGLGGILGSLGRI</sequence>
<keyword evidence="2" id="KW-0813">Transport</keyword>
<dbReference type="Pfam" id="PF04193">
    <property type="entry name" value="PQ-loop"/>
    <property type="match status" value="1"/>
</dbReference>
<evidence type="ECO:0000313" key="8">
    <source>
        <dbReference type="Ensembl" id="ENSCCEP00000001071.1"/>
    </source>
</evidence>
<accession>A0A8C0TY38</accession>
<dbReference type="Proteomes" id="UP000694410">
    <property type="component" value="Unplaced"/>
</dbReference>
<name>A0A8C0TY38_CYACU</name>